<dbReference type="AlphaFoldDB" id="T2KIB5"/>
<dbReference type="PANTHER" id="PTHR33446:SF2">
    <property type="entry name" value="PROTEIN TONB"/>
    <property type="match status" value="1"/>
</dbReference>
<feature type="transmembrane region" description="Helical" evidence="1">
    <location>
        <begin position="16"/>
        <end position="34"/>
    </location>
</feature>
<accession>T2KIB5</accession>
<dbReference type="Pfam" id="PF03544">
    <property type="entry name" value="TonB_C"/>
    <property type="match status" value="1"/>
</dbReference>
<keyword evidence="1" id="KW-0472">Membrane</keyword>
<dbReference type="STRING" id="1347342.BN863_4610"/>
<dbReference type="PATRIC" id="fig|1347342.6.peg.465"/>
<dbReference type="OrthoDB" id="1522859at2"/>
<protein>
    <submittedName>
        <fullName evidence="3">TonB family protein</fullName>
    </submittedName>
</protein>
<dbReference type="PANTHER" id="PTHR33446">
    <property type="entry name" value="PROTEIN TONB-RELATED"/>
    <property type="match status" value="1"/>
</dbReference>
<name>T2KIB5_FORAG</name>
<dbReference type="SUPFAM" id="SSF74653">
    <property type="entry name" value="TolA/TonB C-terminal domain"/>
    <property type="match status" value="1"/>
</dbReference>
<proteinExistence type="predicted"/>
<dbReference type="eggNOG" id="COG0810">
    <property type="taxonomic scope" value="Bacteria"/>
</dbReference>
<dbReference type="GO" id="GO:0031992">
    <property type="term" value="F:energy transducer activity"/>
    <property type="evidence" value="ECO:0007669"/>
    <property type="project" value="TreeGrafter"/>
</dbReference>
<dbReference type="GO" id="GO:0098797">
    <property type="term" value="C:plasma membrane protein complex"/>
    <property type="evidence" value="ECO:0007669"/>
    <property type="project" value="TreeGrafter"/>
</dbReference>
<feature type="domain" description="TonB C-terminal" evidence="2">
    <location>
        <begin position="153"/>
        <end position="243"/>
    </location>
</feature>
<dbReference type="HOGENOM" id="CLU_065795_1_1_10"/>
<organism evidence="3 4">
    <name type="scientific">Formosa agariphila (strain DSM 15362 / KCTC 12365 / LMG 23005 / KMM 3901 / M-2Alg 35-1)</name>
    <dbReference type="NCBI Taxonomy" id="1347342"/>
    <lineage>
        <taxon>Bacteria</taxon>
        <taxon>Pseudomonadati</taxon>
        <taxon>Bacteroidota</taxon>
        <taxon>Flavobacteriia</taxon>
        <taxon>Flavobacteriales</taxon>
        <taxon>Flavobacteriaceae</taxon>
        <taxon>Formosa</taxon>
    </lineage>
</organism>
<dbReference type="Proteomes" id="UP000016160">
    <property type="component" value="Chromosome"/>
</dbReference>
<evidence type="ECO:0000313" key="4">
    <source>
        <dbReference type="Proteomes" id="UP000016160"/>
    </source>
</evidence>
<gene>
    <name evidence="3" type="ORF">BN863_4610</name>
</gene>
<sequence>MKAKKNPNLDIGRNSSIYFAIGLNLMLFFTWQSLEYKSFDKDDIAIEILNIETEYEEDIPIVKLPEVAPPPVAEVVSESILIAENTEEIIETVIESTESNQAMAIEAQQPSIEIEAVQVEEVEEEVEVPFALIENIPVFPGCENLSKSENKKCFQDKLNEHIANNFRYPQSALDLGIQGRVSIMFFIDSDGQITGIRSRGPDEALKHEAERIIRLLPKMTPGSQRGKPVKVSYALPIFFKYEE</sequence>
<keyword evidence="1" id="KW-1133">Transmembrane helix</keyword>
<keyword evidence="1" id="KW-0812">Transmembrane</keyword>
<dbReference type="GO" id="GO:0055085">
    <property type="term" value="P:transmembrane transport"/>
    <property type="evidence" value="ECO:0007669"/>
    <property type="project" value="InterPro"/>
</dbReference>
<keyword evidence="4" id="KW-1185">Reference proteome</keyword>
<reference evidence="3 4" key="1">
    <citation type="journal article" date="2013" name="Appl. Environ. Microbiol.">
        <title>The genome of the alga-associated marine flavobacterium Formosa agariphila KMM 3901T reveals a broad potential for degradation of algal polysaccharides.</title>
        <authorList>
            <person name="Mann A.J."/>
            <person name="Hahnke R.L."/>
            <person name="Huang S."/>
            <person name="Werner J."/>
            <person name="Xing P."/>
            <person name="Barbeyron T."/>
            <person name="Huettel B."/>
            <person name="Stueber K."/>
            <person name="Reinhardt R."/>
            <person name="Harder J."/>
            <person name="Gloeckner F.O."/>
            <person name="Amann R.I."/>
            <person name="Teeling H."/>
        </authorList>
    </citation>
    <scope>NUCLEOTIDE SEQUENCE [LARGE SCALE GENOMIC DNA]</scope>
    <source>
        <strain evidence="4">DSM 15362 / KCTC 12365 / LMG 23005 / KMM 3901</strain>
    </source>
</reference>
<dbReference type="RefSeq" id="WP_038527017.1">
    <property type="nucleotide sequence ID" value="NZ_HG315671.1"/>
</dbReference>
<dbReference type="Gene3D" id="3.30.1150.10">
    <property type="match status" value="1"/>
</dbReference>
<dbReference type="EMBL" id="HG315671">
    <property type="protein sequence ID" value="CDF78173.1"/>
    <property type="molecule type" value="Genomic_DNA"/>
</dbReference>
<evidence type="ECO:0000256" key="1">
    <source>
        <dbReference type="SAM" id="Phobius"/>
    </source>
</evidence>
<dbReference type="PROSITE" id="PS52015">
    <property type="entry name" value="TONB_CTD"/>
    <property type="match status" value="1"/>
</dbReference>
<dbReference type="InterPro" id="IPR037682">
    <property type="entry name" value="TonB_C"/>
</dbReference>
<dbReference type="InterPro" id="IPR051045">
    <property type="entry name" value="TonB-dependent_transducer"/>
</dbReference>
<evidence type="ECO:0000313" key="3">
    <source>
        <dbReference type="EMBL" id="CDF78173.1"/>
    </source>
</evidence>
<evidence type="ECO:0000259" key="2">
    <source>
        <dbReference type="PROSITE" id="PS52015"/>
    </source>
</evidence>